<keyword evidence="3" id="KW-0411">Iron-sulfur</keyword>
<dbReference type="GO" id="GO:0046872">
    <property type="term" value="F:metal ion binding"/>
    <property type="evidence" value="ECO:0007669"/>
    <property type="project" value="UniProtKB-KW"/>
</dbReference>
<proteinExistence type="predicted"/>
<gene>
    <name evidence="5" type="ORF">CO162_02370</name>
</gene>
<dbReference type="Proteomes" id="UP000229213">
    <property type="component" value="Unassembled WGS sequence"/>
</dbReference>
<accession>A0A2M7YGV1</accession>
<organism evidence="5 6">
    <name type="scientific">bacterium (Candidatus Ratteibacteria) CG_4_9_14_3_um_filter_41_21</name>
    <dbReference type="NCBI Taxonomy" id="2014289"/>
    <lineage>
        <taxon>Bacteria</taxon>
        <taxon>Candidatus Ratteibacteria</taxon>
    </lineage>
</organism>
<keyword evidence="1" id="KW-0479">Metal-binding</keyword>
<dbReference type="PROSITE" id="PS51379">
    <property type="entry name" value="4FE4S_FER_2"/>
    <property type="match status" value="1"/>
</dbReference>
<keyword evidence="2" id="KW-0408">Iron</keyword>
<comment type="caution">
    <text evidence="5">The sequence shown here is derived from an EMBL/GenBank/DDBJ whole genome shotgun (WGS) entry which is preliminary data.</text>
</comment>
<protein>
    <recommendedName>
        <fullName evidence="4">4Fe-4S ferredoxin-type domain-containing protein</fullName>
    </recommendedName>
</protein>
<evidence type="ECO:0000256" key="3">
    <source>
        <dbReference type="ARBA" id="ARBA00023014"/>
    </source>
</evidence>
<dbReference type="PROSITE" id="PS00198">
    <property type="entry name" value="4FE4S_FER_1"/>
    <property type="match status" value="1"/>
</dbReference>
<dbReference type="PANTHER" id="PTHR42827">
    <property type="entry name" value="IRON-SULFUR CLUSTER-BINDING PROTEIN-RELATED"/>
    <property type="match status" value="1"/>
</dbReference>
<evidence type="ECO:0000313" key="6">
    <source>
        <dbReference type="Proteomes" id="UP000229213"/>
    </source>
</evidence>
<evidence type="ECO:0000259" key="4">
    <source>
        <dbReference type="PROSITE" id="PS51379"/>
    </source>
</evidence>
<dbReference type="AlphaFoldDB" id="A0A2M7YGV1"/>
<feature type="domain" description="4Fe-4S ferredoxin-type" evidence="4">
    <location>
        <begin position="169"/>
        <end position="199"/>
    </location>
</feature>
<evidence type="ECO:0000256" key="2">
    <source>
        <dbReference type="ARBA" id="ARBA00023004"/>
    </source>
</evidence>
<dbReference type="InterPro" id="IPR017896">
    <property type="entry name" value="4Fe4S_Fe-S-bd"/>
</dbReference>
<name>A0A2M7YGV1_9BACT</name>
<dbReference type="EMBL" id="PFWI01000078">
    <property type="protein sequence ID" value="PJA62195.1"/>
    <property type="molecule type" value="Genomic_DNA"/>
</dbReference>
<evidence type="ECO:0000256" key="1">
    <source>
        <dbReference type="ARBA" id="ARBA00022723"/>
    </source>
</evidence>
<sequence>MDRLTKEVKEYAKKCGADLVGIAPVERFKNAPARMSPKDLLPSAKSVIVVGIHHLDASVELGGEPSPHDTGPYDIQCTAMNPKLDDIAFLLGRFLEEKGYITLPIPVTNIWRYKGYKDLKVDFAPDLAHRYAAVAAGLGEIGWSGLFLSPQFGPRQRINSIITEAELTPDPIYSGKPLCDKCMECVKHCPTDAFRKEVKRINKIEIGGKIFKFPDTNKWRCAWAENFALSLDLKIPEKVDEKVILHTMEKYGRRGGEAGSCLKYCMVPERRYYDNKYTSAPHRRKEKLNVSAREIVNKIKEIAKENSIDLLAIGNKSDFKSHPLVHPEFHLPDAESIICLGIKEANEENPDFKGAILRRLNYVEFEIGHYLDIIGYSVITRTEIADDLVARQLGVYEGDFCFTTVLINAKLPEIAWKVKKEKRAKIEKEDLRRFSKKRGADLVGFFSQKRFEEFKNNILKTKLLSQKENFYIEDKGYIYGPYIPEIKSPPSSIIGVNFLYF</sequence>
<dbReference type="GO" id="GO:0051536">
    <property type="term" value="F:iron-sulfur cluster binding"/>
    <property type="evidence" value="ECO:0007669"/>
    <property type="project" value="UniProtKB-KW"/>
</dbReference>
<evidence type="ECO:0000313" key="5">
    <source>
        <dbReference type="EMBL" id="PJA62195.1"/>
    </source>
</evidence>
<dbReference type="InterPro" id="IPR017900">
    <property type="entry name" value="4Fe4S_Fe_S_CS"/>
</dbReference>
<reference evidence="6" key="1">
    <citation type="submission" date="2017-09" db="EMBL/GenBank/DDBJ databases">
        <title>Depth-based differentiation of microbial function through sediment-hosted aquifers and enrichment of novel symbionts in the deep terrestrial subsurface.</title>
        <authorList>
            <person name="Probst A.J."/>
            <person name="Ladd B."/>
            <person name="Jarett J.K."/>
            <person name="Geller-Mcgrath D.E."/>
            <person name="Sieber C.M.K."/>
            <person name="Emerson J.B."/>
            <person name="Anantharaman K."/>
            <person name="Thomas B.C."/>
            <person name="Malmstrom R."/>
            <person name="Stieglmeier M."/>
            <person name="Klingl A."/>
            <person name="Woyke T."/>
            <person name="Ryan C.M."/>
            <person name="Banfield J.F."/>
        </authorList>
    </citation>
    <scope>NUCLEOTIDE SEQUENCE [LARGE SCALE GENOMIC DNA]</scope>
</reference>
<dbReference type="PANTHER" id="PTHR42827:SF1">
    <property type="entry name" value="IRON-SULFUR CLUSTER-BINDING PROTEIN"/>
    <property type="match status" value="1"/>
</dbReference>